<comment type="caution">
    <text evidence="2">The sequence shown here is derived from an EMBL/GenBank/DDBJ whole genome shotgun (WGS) entry which is preliminary data.</text>
</comment>
<gene>
    <name evidence="2" type="ORF">CTI12_AA082000</name>
</gene>
<dbReference type="AlphaFoldDB" id="A0A2U1Q2N6"/>
<dbReference type="EMBL" id="PKPP01000476">
    <property type="protein sequence ID" value="PWA92284.1"/>
    <property type="molecule type" value="Genomic_DNA"/>
</dbReference>
<name>A0A2U1Q2N6_ARTAN</name>
<accession>A0A2U1Q2N6</accession>
<reference evidence="2 3" key="1">
    <citation type="journal article" date="2018" name="Mol. Plant">
        <title>The genome of Artemisia annua provides insight into the evolution of Asteraceae family and artemisinin biosynthesis.</title>
        <authorList>
            <person name="Shen Q."/>
            <person name="Zhang L."/>
            <person name="Liao Z."/>
            <person name="Wang S."/>
            <person name="Yan T."/>
            <person name="Shi P."/>
            <person name="Liu M."/>
            <person name="Fu X."/>
            <person name="Pan Q."/>
            <person name="Wang Y."/>
            <person name="Lv Z."/>
            <person name="Lu X."/>
            <person name="Zhang F."/>
            <person name="Jiang W."/>
            <person name="Ma Y."/>
            <person name="Chen M."/>
            <person name="Hao X."/>
            <person name="Li L."/>
            <person name="Tang Y."/>
            <person name="Lv G."/>
            <person name="Zhou Y."/>
            <person name="Sun X."/>
            <person name="Brodelius P.E."/>
            <person name="Rose J.K.C."/>
            <person name="Tang K."/>
        </authorList>
    </citation>
    <scope>NUCLEOTIDE SEQUENCE [LARGE SCALE GENOMIC DNA]</scope>
    <source>
        <strain evidence="3">cv. Huhao1</strain>
        <tissue evidence="2">Leaf</tissue>
    </source>
</reference>
<organism evidence="2 3">
    <name type="scientific">Artemisia annua</name>
    <name type="common">Sweet wormwood</name>
    <dbReference type="NCBI Taxonomy" id="35608"/>
    <lineage>
        <taxon>Eukaryota</taxon>
        <taxon>Viridiplantae</taxon>
        <taxon>Streptophyta</taxon>
        <taxon>Embryophyta</taxon>
        <taxon>Tracheophyta</taxon>
        <taxon>Spermatophyta</taxon>
        <taxon>Magnoliopsida</taxon>
        <taxon>eudicotyledons</taxon>
        <taxon>Gunneridae</taxon>
        <taxon>Pentapetalae</taxon>
        <taxon>asterids</taxon>
        <taxon>campanulids</taxon>
        <taxon>Asterales</taxon>
        <taxon>Asteraceae</taxon>
        <taxon>Asteroideae</taxon>
        <taxon>Anthemideae</taxon>
        <taxon>Artemisiinae</taxon>
        <taxon>Artemisia</taxon>
    </lineage>
</organism>
<sequence length="302" mass="33967">MAMISRMKFFRTSLQATRTKWMRWPSKESAEDAGLSNDSLFDEKNRLMHIDPGRFVLFNGRWYFPPVTVRPTFELWDHSNLSLVEPKGSSVFSSLFRQRNLYVAAGVVGLGGLGGIGYYAVKYYKKRTLAAANHARNSAPIGLAAVPFLAGRPPAPGRAAVLHQQQQQQQQQSHFLQAVLQPLVMMQPCYLCSHAAPGHAAMLHLAANSNLTTKQKIKEFLRTRNVQAQRLSLEEFLSCLDLKGYLVNLQGNVLRDLKTLSEEELLERGIQMDHIVQMKNGINYLMDLHNKSFVFAPVPNAA</sequence>
<keyword evidence="1" id="KW-1133">Transmembrane helix</keyword>
<protein>
    <recommendedName>
        <fullName evidence="4">SAM domain-containing protein</fullName>
    </recommendedName>
</protein>
<keyword evidence="1" id="KW-0812">Transmembrane</keyword>
<evidence type="ECO:0000256" key="1">
    <source>
        <dbReference type="SAM" id="Phobius"/>
    </source>
</evidence>
<evidence type="ECO:0008006" key="4">
    <source>
        <dbReference type="Google" id="ProtNLM"/>
    </source>
</evidence>
<proteinExistence type="predicted"/>
<evidence type="ECO:0000313" key="3">
    <source>
        <dbReference type="Proteomes" id="UP000245207"/>
    </source>
</evidence>
<dbReference type="Proteomes" id="UP000245207">
    <property type="component" value="Unassembled WGS sequence"/>
</dbReference>
<keyword evidence="1" id="KW-0472">Membrane</keyword>
<keyword evidence="3" id="KW-1185">Reference proteome</keyword>
<feature type="transmembrane region" description="Helical" evidence="1">
    <location>
        <begin position="101"/>
        <end position="121"/>
    </location>
</feature>
<evidence type="ECO:0000313" key="2">
    <source>
        <dbReference type="EMBL" id="PWA92284.1"/>
    </source>
</evidence>